<evidence type="ECO:0000256" key="5">
    <source>
        <dbReference type="ARBA" id="ARBA00022989"/>
    </source>
</evidence>
<dbReference type="GO" id="GO:0022857">
    <property type="term" value="F:transmembrane transporter activity"/>
    <property type="evidence" value="ECO:0007669"/>
    <property type="project" value="TreeGrafter"/>
</dbReference>
<keyword evidence="2" id="KW-1003">Cell membrane</keyword>
<feature type="transmembrane region" description="Helical" evidence="7">
    <location>
        <begin position="338"/>
        <end position="355"/>
    </location>
</feature>
<evidence type="ECO:0000259" key="8">
    <source>
        <dbReference type="Pfam" id="PF06808"/>
    </source>
</evidence>
<keyword evidence="5 7" id="KW-1133">Transmembrane helix</keyword>
<reference evidence="10" key="1">
    <citation type="submission" date="2016-10" db="EMBL/GenBank/DDBJ databases">
        <authorList>
            <person name="Varghese N."/>
            <person name="Submissions S."/>
        </authorList>
    </citation>
    <scope>NUCLEOTIDE SEQUENCE [LARGE SCALE GENOMIC DNA]</scope>
    <source>
        <strain evidence="10">DSM 23676</strain>
    </source>
</reference>
<evidence type="ECO:0000313" key="10">
    <source>
        <dbReference type="Proteomes" id="UP000199597"/>
    </source>
</evidence>
<comment type="subcellular location">
    <subcellularLocation>
        <location evidence="1">Cell inner membrane</location>
        <topology evidence="1">Multi-pass membrane protein</topology>
    </subcellularLocation>
</comment>
<evidence type="ECO:0000256" key="2">
    <source>
        <dbReference type="ARBA" id="ARBA00022475"/>
    </source>
</evidence>
<feature type="transmembrane region" description="Helical" evidence="7">
    <location>
        <begin position="314"/>
        <end position="331"/>
    </location>
</feature>
<evidence type="ECO:0000256" key="4">
    <source>
        <dbReference type="ARBA" id="ARBA00022692"/>
    </source>
</evidence>
<feature type="transmembrane region" description="Helical" evidence="7">
    <location>
        <begin position="97"/>
        <end position="121"/>
    </location>
</feature>
<dbReference type="STRING" id="1136497.SAMN04489752_3576"/>
<keyword evidence="6 7" id="KW-0472">Membrane</keyword>
<dbReference type="GO" id="GO:0005886">
    <property type="term" value="C:plasma membrane"/>
    <property type="evidence" value="ECO:0007669"/>
    <property type="project" value="UniProtKB-SubCell"/>
</dbReference>
<keyword evidence="4 7" id="KW-0812">Transmembrane</keyword>
<organism evidence="9 10">
    <name type="scientific">Brevibacterium siliguriense</name>
    <dbReference type="NCBI Taxonomy" id="1136497"/>
    <lineage>
        <taxon>Bacteria</taxon>
        <taxon>Bacillati</taxon>
        <taxon>Actinomycetota</taxon>
        <taxon>Actinomycetes</taxon>
        <taxon>Micrococcales</taxon>
        <taxon>Brevibacteriaceae</taxon>
        <taxon>Brevibacterium</taxon>
    </lineage>
</organism>
<feature type="transmembrane region" description="Helical" evidence="7">
    <location>
        <begin position="133"/>
        <end position="152"/>
    </location>
</feature>
<dbReference type="Proteomes" id="UP000199597">
    <property type="component" value="Chromosome I"/>
</dbReference>
<feature type="transmembrane region" description="Helical" evidence="7">
    <location>
        <begin position="243"/>
        <end position="260"/>
    </location>
</feature>
<proteinExistence type="predicted"/>
<keyword evidence="10" id="KW-1185">Reference proteome</keyword>
<feature type="transmembrane region" description="Helical" evidence="7">
    <location>
        <begin position="397"/>
        <end position="425"/>
    </location>
</feature>
<dbReference type="OrthoDB" id="9777699at2"/>
<feature type="transmembrane region" description="Helical" evidence="7">
    <location>
        <begin position="272"/>
        <end position="294"/>
    </location>
</feature>
<dbReference type="PIRSF" id="PIRSF006066">
    <property type="entry name" value="HI0050"/>
    <property type="match status" value="1"/>
</dbReference>
<dbReference type="PANTHER" id="PTHR33362">
    <property type="entry name" value="SIALIC ACID TRAP TRANSPORTER PERMEASE PROTEIN SIAT-RELATED"/>
    <property type="match status" value="1"/>
</dbReference>
<dbReference type="AlphaFoldDB" id="A0A1H1Y747"/>
<accession>A0A1H1Y747</accession>
<keyword evidence="3" id="KW-0997">Cell inner membrane</keyword>
<sequence>MTLTVTLISLFALLAIRVPVALATSIAGFIGLVLSADLATAMSVIGTVPMAQAATYDLLTIPMFILMAELVVVSGFADDLFDALHLVFRRVRGGLGIATVGAGAGLAAISGSSVGSAATLAGTAVPQMVRKGYSPRVATGLVAVVGTLAIMIPPSNGLIIYGLISQAPIADLLIAGIVPGIITSIVLVITLQLLLIKFPVNPIEERNDAAVQKSRWRLAATMIPLLFLFLMVTGLVFTGVSTPVEAAAVGAFGALILVIWNKRFSFRVLRDALFGTARVTAMITFIIIGAKIFGHYFTVSGVTQSIVTGVADSMMPNFVILGVILLVYLILGLIMDQTAIVVLTVPITLPIVEGLGYDPIWFGIVVTLAAEIGLVSPPFGLNVFVVAKYTKRRLKDVFIGVAPFTIAVLLVLILLAAVPAITLWLPGLMS</sequence>
<evidence type="ECO:0000313" key="9">
    <source>
        <dbReference type="EMBL" id="SDT17244.1"/>
    </source>
</evidence>
<evidence type="ECO:0000256" key="6">
    <source>
        <dbReference type="ARBA" id="ARBA00023136"/>
    </source>
</evidence>
<evidence type="ECO:0000256" key="1">
    <source>
        <dbReference type="ARBA" id="ARBA00004429"/>
    </source>
</evidence>
<evidence type="ECO:0000256" key="3">
    <source>
        <dbReference type="ARBA" id="ARBA00022519"/>
    </source>
</evidence>
<gene>
    <name evidence="9" type="ORF">SAMN04489752_3576</name>
</gene>
<dbReference type="RefSeq" id="WP_092016848.1">
    <property type="nucleotide sequence ID" value="NZ_LT629766.1"/>
</dbReference>
<feature type="transmembrane region" description="Helical" evidence="7">
    <location>
        <begin position="58"/>
        <end position="77"/>
    </location>
</feature>
<name>A0A1H1Y747_9MICO</name>
<dbReference type="Pfam" id="PF06808">
    <property type="entry name" value="DctM"/>
    <property type="match status" value="1"/>
</dbReference>
<dbReference type="PANTHER" id="PTHR33362:SF5">
    <property type="entry name" value="C4-DICARBOXYLATE TRAP TRANSPORTER LARGE PERMEASE PROTEIN DCTM"/>
    <property type="match status" value="1"/>
</dbReference>
<dbReference type="InterPro" id="IPR004681">
    <property type="entry name" value="TRAP_DctM"/>
</dbReference>
<dbReference type="InterPro" id="IPR010656">
    <property type="entry name" value="DctM"/>
</dbReference>
<feature type="transmembrane region" description="Helical" evidence="7">
    <location>
        <begin position="216"/>
        <end position="237"/>
    </location>
</feature>
<protein>
    <submittedName>
        <fullName evidence="9">TRAP transporter, DctM subunit</fullName>
    </submittedName>
</protein>
<dbReference type="NCBIfam" id="TIGR00786">
    <property type="entry name" value="dctM"/>
    <property type="match status" value="1"/>
</dbReference>
<dbReference type="EMBL" id="LT629766">
    <property type="protein sequence ID" value="SDT17244.1"/>
    <property type="molecule type" value="Genomic_DNA"/>
</dbReference>
<feature type="transmembrane region" description="Helical" evidence="7">
    <location>
        <begin position="361"/>
        <end position="385"/>
    </location>
</feature>
<feature type="transmembrane region" description="Helical" evidence="7">
    <location>
        <begin position="172"/>
        <end position="195"/>
    </location>
</feature>
<feature type="domain" description="TRAP C4-dicarboxylate transport system permease DctM subunit" evidence="8">
    <location>
        <begin position="7"/>
        <end position="421"/>
    </location>
</feature>
<evidence type="ECO:0000256" key="7">
    <source>
        <dbReference type="SAM" id="Phobius"/>
    </source>
</evidence>